<proteinExistence type="predicted"/>
<organism evidence="2 3">
    <name type="scientific">Chiloscyllium punctatum</name>
    <name type="common">Brownbanded bambooshark</name>
    <name type="synonym">Hemiscyllium punctatum</name>
    <dbReference type="NCBI Taxonomy" id="137246"/>
    <lineage>
        <taxon>Eukaryota</taxon>
        <taxon>Metazoa</taxon>
        <taxon>Chordata</taxon>
        <taxon>Craniata</taxon>
        <taxon>Vertebrata</taxon>
        <taxon>Chondrichthyes</taxon>
        <taxon>Elasmobranchii</taxon>
        <taxon>Galeomorphii</taxon>
        <taxon>Galeoidea</taxon>
        <taxon>Orectolobiformes</taxon>
        <taxon>Hemiscylliidae</taxon>
        <taxon>Chiloscyllium</taxon>
    </lineage>
</organism>
<sequence length="93" mass="10223">MRPSREAEPASRMRARTGQPRRQQQPASTSSSNRQPDTRVASTNRTFIGTALQIRIARVNGRFHISIIANIGNACSNALKAHGSRGRNKILVT</sequence>
<feature type="compositionally biased region" description="Basic and acidic residues" evidence="1">
    <location>
        <begin position="1"/>
        <end position="11"/>
    </location>
</feature>
<name>A0A401RPR3_CHIPU</name>
<dbReference type="AlphaFoldDB" id="A0A401RPR3"/>
<feature type="compositionally biased region" description="Polar residues" evidence="1">
    <location>
        <begin position="20"/>
        <end position="45"/>
    </location>
</feature>
<dbReference type="Proteomes" id="UP000287033">
    <property type="component" value="Unassembled WGS sequence"/>
</dbReference>
<reference evidence="2 3" key="1">
    <citation type="journal article" date="2018" name="Nat. Ecol. Evol.">
        <title>Shark genomes provide insights into elasmobranch evolution and the origin of vertebrates.</title>
        <authorList>
            <person name="Hara Y"/>
            <person name="Yamaguchi K"/>
            <person name="Onimaru K"/>
            <person name="Kadota M"/>
            <person name="Koyanagi M"/>
            <person name="Keeley SD"/>
            <person name="Tatsumi K"/>
            <person name="Tanaka K"/>
            <person name="Motone F"/>
            <person name="Kageyama Y"/>
            <person name="Nozu R"/>
            <person name="Adachi N"/>
            <person name="Nishimura O"/>
            <person name="Nakagawa R"/>
            <person name="Tanegashima C"/>
            <person name="Kiyatake I"/>
            <person name="Matsumoto R"/>
            <person name="Murakumo K"/>
            <person name="Nishida K"/>
            <person name="Terakita A"/>
            <person name="Kuratani S"/>
            <person name="Sato K"/>
            <person name="Hyodo S Kuraku.S."/>
        </authorList>
    </citation>
    <scope>NUCLEOTIDE SEQUENCE [LARGE SCALE GENOMIC DNA]</scope>
</reference>
<dbReference type="EMBL" id="BEZZ01001697">
    <property type="protein sequence ID" value="GCC20191.1"/>
    <property type="molecule type" value="Genomic_DNA"/>
</dbReference>
<gene>
    <name evidence="2" type="ORF">chiPu_0018796</name>
</gene>
<keyword evidence="3" id="KW-1185">Reference proteome</keyword>
<evidence type="ECO:0000313" key="3">
    <source>
        <dbReference type="Proteomes" id="UP000287033"/>
    </source>
</evidence>
<evidence type="ECO:0000313" key="2">
    <source>
        <dbReference type="EMBL" id="GCC20191.1"/>
    </source>
</evidence>
<comment type="caution">
    <text evidence="2">The sequence shown here is derived from an EMBL/GenBank/DDBJ whole genome shotgun (WGS) entry which is preliminary data.</text>
</comment>
<accession>A0A401RPR3</accession>
<evidence type="ECO:0000256" key="1">
    <source>
        <dbReference type="SAM" id="MobiDB-lite"/>
    </source>
</evidence>
<protein>
    <submittedName>
        <fullName evidence="2">Uncharacterized protein</fullName>
    </submittedName>
</protein>
<feature type="region of interest" description="Disordered" evidence="1">
    <location>
        <begin position="1"/>
        <end position="45"/>
    </location>
</feature>